<comment type="subcellular location">
    <subcellularLocation>
        <location evidence="1">Cell membrane</location>
        <topology evidence="1">Multi-pass membrane protein</topology>
    </subcellularLocation>
</comment>
<feature type="transmembrane region" description="Helical" evidence="5">
    <location>
        <begin position="338"/>
        <end position="357"/>
    </location>
</feature>
<feature type="transmembrane region" description="Helical" evidence="5">
    <location>
        <begin position="223"/>
        <end position="245"/>
    </location>
</feature>
<dbReference type="Gene3D" id="1.20.1250.20">
    <property type="entry name" value="MFS general substrate transporter like domains"/>
    <property type="match status" value="2"/>
</dbReference>
<dbReference type="GO" id="GO:0022857">
    <property type="term" value="F:transmembrane transporter activity"/>
    <property type="evidence" value="ECO:0007669"/>
    <property type="project" value="InterPro"/>
</dbReference>
<dbReference type="Pfam" id="PF07690">
    <property type="entry name" value="MFS_1"/>
    <property type="match status" value="1"/>
</dbReference>
<feature type="transmembrane region" description="Helical" evidence="5">
    <location>
        <begin position="195"/>
        <end position="217"/>
    </location>
</feature>
<evidence type="ECO:0000256" key="2">
    <source>
        <dbReference type="ARBA" id="ARBA00022692"/>
    </source>
</evidence>
<dbReference type="GeneID" id="95515789"/>
<dbReference type="RefSeq" id="WP_244174959.1">
    <property type="nucleotide sequence ID" value="NZ_FNTD01000004.1"/>
</dbReference>
<gene>
    <name evidence="7" type="ORF">SAMN04490357_6765</name>
</gene>
<feature type="transmembrane region" description="Helical" evidence="5">
    <location>
        <begin position="363"/>
        <end position="385"/>
    </location>
</feature>
<keyword evidence="2 5" id="KW-0812">Transmembrane</keyword>
<dbReference type="EMBL" id="FNTD01000004">
    <property type="protein sequence ID" value="SEE05601.1"/>
    <property type="molecule type" value="Genomic_DNA"/>
</dbReference>
<protein>
    <submittedName>
        <fullName evidence="7">Predicted arabinose efflux permease, MFS family</fullName>
    </submittedName>
</protein>
<feature type="transmembrane region" description="Helical" evidence="5">
    <location>
        <begin position="110"/>
        <end position="130"/>
    </location>
</feature>
<dbReference type="PANTHER" id="PTHR10924">
    <property type="entry name" value="MAJOR FACILITATOR SUPERFAMILY PROTEIN-RELATED"/>
    <property type="match status" value="1"/>
</dbReference>
<evidence type="ECO:0000256" key="1">
    <source>
        <dbReference type="ARBA" id="ARBA00004651"/>
    </source>
</evidence>
<dbReference type="InterPro" id="IPR011701">
    <property type="entry name" value="MFS"/>
</dbReference>
<feature type="transmembrane region" description="Helical" evidence="5">
    <location>
        <begin position="397"/>
        <end position="419"/>
    </location>
</feature>
<evidence type="ECO:0000259" key="6">
    <source>
        <dbReference type="PROSITE" id="PS50850"/>
    </source>
</evidence>
<evidence type="ECO:0000256" key="3">
    <source>
        <dbReference type="ARBA" id="ARBA00022989"/>
    </source>
</evidence>
<accession>A0A1H5FQM9</accession>
<evidence type="ECO:0000256" key="4">
    <source>
        <dbReference type="ARBA" id="ARBA00023136"/>
    </source>
</evidence>
<dbReference type="InterPro" id="IPR036259">
    <property type="entry name" value="MFS_trans_sf"/>
</dbReference>
<dbReference type="InterPro" id="IPR049680">
    <property type="entry name" value="FLVCR1-2_SLC49-like"/>
</dbReference>
<dbReference type="SUPFAM" id="SSF103473">
    <property type="entry name" value="MFS general substrate transporter"/>
    <property type="match status" value="1"/>
</dbReference>
<dbReference type="AlphaFoldDB" id="A0A1H5FQM9"/>
<feature type="transmembrane region" description="Helical" evidence="5">
    <location>
        <begin position="167"/>
        <end position="188"/>
    </location>
</feature>
<organism evidence="7 8">
    <name type="scientific">Streptomyces misionensis</name>
    <dbReference type="NCBI Taxonomy" id="67331"/>
    <lineage>
        <taxon>Bacteria</taxon>
        <taxon>Bacillati</taxon>
        <taxon>Actinomycetota</taxon>
        <taxon>Actinomycetes</taxon>
        <taxon>Kitasatosporales</taxon>
        <taxon>Streptomycetaceae</taxon>
        <taxon>Streptomyces</taxon>
    </lineage>
</organism>
<evidence type="ECO:0000256" key="5">
    <source>
        <dbReference type="SAM" id="Phobius"/>
    </source>
</evidence>
<feature type="domain" description="Major facilitator superfamily (MFS) profile" evidence="6">
    <location>
        <begin position="70"/>
        <end position="449"/>
    </location>
</feature>
<dbReference type="GO" id="GO:0005886">
    <property type="term" value="C:plasma membrane"/>
    <property type="evidence" value="ECO:0007669"/>
    <property type="project" value="UniProtKB-SubCell"/>
</dbReference>
<feature type="transmembrane region" description="Helical" evidence="5">
    <location>
        <begin position="277"/>
        <end position="299"/>
    </location>
</feature>
<sequence>MPELTTARRRARGAVAVGVGAVATVMIRRSVQRRGEALGRRARLAGENGNARVAATTTAPQVEQHTTSRWSVFLAYGLLAAATQALFVNYAPVTQDAARHFGVSIGAIGWLSQVFPLVYVLLAVPAGIALDRFLRPALVVGAVLTASGAFLRLVADDFTWAFTGQVVAAAGQPFILNAIPGLAVGYLAEKHRATGIAAASSATFAGMVLGYLLGASLPGESHIHTLTLVTALIAMDAGLCVVAALRLPARTSPESASVTSGLRAFRAAFGNRRVRRLCGVVAIPMGTFIALATFVQPLLAPAGVPESTAGLILALTMIAGVIGCAVVPVWADRRGREVQVMGAAIAFTAGACLHLALVPSTAMAFLTLLGTGFVLLPALPIVLSLSERHAPEAESTAAGLVWMAGNLGGVLLTTAVGLFVSRPAIAFGVLAAATLLALPALRWFRKLEHPDTLG</sequence>
<dbReference type="InterPro" id="IPR020846">
    <property type="entry name" value="MFS_dom"/>
</dbReference>
<evidence type="ECO:0000313" key="8">
    <source>
        <dbReference type="Proteomes" id="UP000182375"/>
    </source>
</evidence>
<feature type="transmembrane region" description="Helical" evidence="5">
    <location>
        <begin position="311"/>
        <end position="331"/>
    </location>
</feature>
<keyword evidence="3 5" id="KW-1133">Transmembrane helix</keyword>
<proteinExistence type="predicted"/>
<dbReference type="Proteomes" id="UP000182375">
    <property type="component" value="Unassembled WGS sequence"/>
</dbReference>
<feature type="transmembrane region" description="Helical" evidence="5">
    <location>
        <begin position="70"/>
        <end position="90"/>
    </location>
</feature>
<dbReference type="PROSITE" id="PS50850">
    <property type="entry name" value="MFS"/>
    <property type="match status" value="1"/>
</dbReference>
<reference evidence="7 8" key="1">
    <citation type="submission" date="2016-10" db="EMBL/GenBank/DDBJ databases">
        <authorList>
            <person name="de Groot N.N."/>
        </authorList>
    </citation>
    <scope>NUCLEOTIDE SEQUENCE [LARGE SCALE GENOMIC DNA]</scope>
    <source>
        <strain evidence="7 8">DSM 40306</strain>
    </source>
</reference>
<feature type="transmembrane region" description="Helical" evidence="5">
    <location>
        <begin position="137"/>
        <end position="155"/>
    </location>
</feature>
<dbReference type="PANTHER" id="PTHR10924:SF6">
    <property type="entry name" value="SOLUTE CARRIER FAMILY 49 MEMBER A3"/>
    <property type="match status" value="1"/>
</dbReference>
<name>A0A1H5FQM9_9ACTN</name>
<evidence type="ECO:0000313" key="7">
    <source>
        <dbReference type="EMBL" id="SEE05601.1"/>
    </source>
</evidence>
<dbReference type="STRING" id="67331.SAMN04490357_6765"/>
<feature type="transmembrane region" description="Helical" evidence="5">
    <location>
        <begin position="425"/>
        <end position="444"/>
    </location>
</feature>
<keyword evidence="4 5" id="KW-0472">Membrane</keyword>